<accession>A0A151ZJ64</accession>
<proteinExistence type="predicted"/>
<sequence>MKSNSLLSLIAILLIFVLACNVCNGDELEDVCPPVLAKVRCAEPKDLCSCHSECQLADESKPFCCPGTCGKHCTASKRHYIK</sequence>
<protein>
    <recommendedName>
        <fullName evidence="4">WAP domain-containing protein</fullName>
    </recommendedName>
</protein>
<dbReference type="AlphaFoldDB" id="A0A151ZJ64"/>
<keyword evidence="3" id="KW-1185">Reference proteome</keyword>
<reference evidence="2 3" key="1">
    <citation type="submission" date="2015-12" db="EMBL/GenBank/DDBJ databases">
        <title>Dictyostelia acquired genes for synthesis and detection of signals that induce cell-type specialization by lateral gene transfer from prokaryotes.</title>
        <authorList>
            <person name="Gloeckner G."/>
            <person name="Schaap P."/>
        </authorList>
    </citation>
    <scope>NUCLEOTIDE SEQUENCE [LARGE SCALE GENOMIC DNA]</scope>
    <source>
        <strain evidence="2 3">TK</strain>
    </source>
</reference>
<comment type="caution">
    <text evidence="2">The sequence shown here is derived from an EMBL/GenBank/DDBJ whole genome shotgun (WGS) entry which is preliminary data.</text>
</comment>
<keyword evidence="1" id="KW-0732">Signal</keyword>
<evidence type="ECO:0000256" key="1">
    <source>
        <dbReference type="SAM" id="SignalP"/>
    </source>
</evidence>
<dbReference type="PROSITE" id="PS51257">
    <property type="entry name" value="PROKAR_LIPOPROTEIN"/>
    <property type="match status" value="1"/>
</dbReference>
<dbReference type="EMBL" id="LODT01000023">
    <property type="protein sequence ID" value="KYQ93957.1"/>
    <property type="molecule type" value="Genomic_DNA"/>
</dbReference>
<organism evidence="2 3">
    <name type="scientific">Tieghemostelium lacteum</name>
    <name type="common">Slime mold</name>
    <name type="synonym">Dictyostelium lacteum</name>
    <dbReference type="NCBI Taxonomy" id="361077"/>
    <lineage>
        <taxon>Eukaryota</taxon>
        <taxon>Amoebozoa</taxon>
        <taxon>Evosea</taxon>
        <taxon>Eumycetozoa</taxon>
        <taxon>Dictyostelia</taxon>
        <taxon>Dictyosteliales</taxon>
        <taxon>Raperosteliaceae</taxon>
        <taxon>Tieghemostelium</taxon>
    </lineage>
</organism>
<evidence type="ECO:0000313" key="3">
    <source>
        <dbReference type="Proteomes" id="UP000076078"/>
    </source>
</evidence>
<dbReference type="InParanoid" id="A0A151ZJ64"/>
<evidence type="ECO:0000313" key="2">
    <source>
        <dbReference type="EMBL" id="KYQ93957.1"/>
    </source>
</evidence>
<name>A0A151ZJ64_TIELA</name>
<feature type="chain" id="PRO_5007593377" description="WAP domain-containing protein" evidence="1">
    <location>
        <begin position="26"/>
        <end position="82"/>
    </location>
</feature>
<gene>
    <name evidence="2" type="ORF">DLAC_04848</name>
</gene>
<feature type="signal peptide" evidence="1">
    <location>
        <begin position="1"/>
        <end position="25"/>
    </location>
</feature>
<dbReference type="Proteomes" id="UP000076078">
    <property type="component" value="Unassembled WGS sequence"/>
</dbReference>
<evidence type="ECO:0008006" key="4">
    <source>
        <dbReference type="Google" id="ProtNLM"/>
    </source>
</evidence>